<proteinExistence type="predicted"/>
<evidence type="ECO:0000313" key="3">
    <source>
        <dbReference type="Proteomes" id="UP000053372"/>
    </source>
</evidence>
<comment type="caution">
    <text evidence="1">The sequence shown here is derived from an EMBL/GenBank/DDBJ whole genome shotgun (WGS) entry which is preliminary data.</text>
</comment>
<sequence>MIRKLFVIGVLSVAFSGCFPLNSPFETREDLEPNPLIGTWEVDSKNPLAVYFPCKEITFEKSISFCGSGGPAEKNTYEVRSGSVVVHGIYAGREYTAVYNVINRNTISLNFSGRGELQFNRIK</sequence>
<evidence type="ECO:0000313" key="2">
    <source>
        <dbReference type="EMBL" id="KST67782.1"/>
    </source>
</evidence>
<reference evidence="1 3" key="1">
    <citation type="journal article" date="2015" name="Genome Announc.">
        <title>Draft Genome of the Euendolithic (true boring) Cyanobacterium Mastigocoleus testarum strain BC008.</title>
        <authorList>
            <person name="Guida B.S."/>
            <person name="Garcia-Pichel F."/>
        </authorList>
    </citation>
    <scope>NUCLEOTIDE SEQUENCE [LARGE SCALE GENOMIC DNA]</scope>
    <source>
        <strain evidence="1 3">BC008</strain>
    </source>
</reference>
<name>A0A0V7ZIQ9_9CYAN</name>
<protein>
    <recommendedName>
        <fullName evidence="4">Lipocalin-like domain-containing protein</fullName>
    </recommendedName>
</protein>
<dbReference type="EMBL" id="LMTZ01000085">
    <property type="protein sequence ID" value="KST67782.1"/>
    <property type="molecule type" value="Genomic_DNA"/>
</dbReference>
<evidence type="ECO:0008006" key="4">
    <source>
        <dbReference type="Google" id="ProtNLM"/>
    </source>
</evidence>
<dbReference type="AlphaFoldDB" id="A0A0V7ZIQ9"/>
<dbReference type="RefSeq" id="WP_058183637.1">
    <property type="nucleotide sequence ID" value="NZ_LMTZ01000085.1"/>
</dbReference>
<evidence type="ECO:0000313" key="1">
    <source>
        <dbReference type="EMBL" id="KST64453.1"/>
    </source>
</evidence>
<organism evidence="1 3">
    <name type="scientific">Mastigocoleus testarum BC008</name>
    <dbReference type="NCBI Taxonomy" id="371196"/>
    <lineage>
        <taxon>Bacteria</taxon>
        <taxon>Bacillati</taxon>
        <taxon>Cyanobacteriota</taxon>
        <taxon>Cyanophyceae</taxon>
        <taxon>Nostocales</taxon>
        <taxon>Hapalosiphonaceae</taxon>
        <taxon>Mastigocoleus</taxon>
    </lineage>
</organism>
<dbReference type="EMBL" id="LMTZ01000121">
    <property type="protein sequence ID" value="KST64453.1"/>
    <property type="molecule type" value="Genomic_DNA"/>
</dbReference>
<keyword evidence="3" id="KW-1185">Reference proteome</keyword>
<accession>A0A0V7ZIQ9</accession>
<dbReference type="PROSITE" id="PS51257">
    <property type="entry name" value="PROKAR_LIPOPROTEIN"/>
    <property type="match status" value="1"/>
</dbReference>
<dbReference type="Proteomes" id="UP000053372">
    <property type="component" value="Unassembled WGS sequence"/>
</dbReference>
<gene>
    <name evidence="1" type="ORF">BC008_17635</name>
    <name evidence="2" type="ORF">BC008_44355</name>
</gene>